<feature type="region of interest" description="Disordered" evidence="1">
    <location>
        <begin position="37"/>
        <end position="83"/>
    </location>
</feature>
<feature type="compositionally biased region" description="Acidic residues" evidence="1">
    <location>
        <begin position="60"/>
        <end position="73"/>
    </location>
</feature>
<reference evidence="2 3" key="1">
    <citation type="journal article" date="2019" name="Sci. Rep.">
        <title>Orb-weaving spider Araneus ventricosus genome elucidates the spidroin gene catalogue.</title>
        <authorList>
            <person name="Kono N."/>
            <person name="Nakamura H."/>
            <person name="Ohtoshi R."/>
            <person name="Moran D.A.P."/>
            <person name="Shinohara A."/>
            <person name="Yoshida Y."/>
            <person name="Fujiwara M."/>
            <person name="Mori M."/>
            <person name="Tomita M."/>
            <person name="Arakawa K."/>
        </authorList>
    </citation>
    <scope>NUCLEOTIDE SEQUENCE [LARGE SCALE GENOMIC DNA]</scope>
</reference>
<proteinExistence type="predicted"/>
<evidence type="ECO:0000256" key="1">
    <source>
        <dbReference type="SAM" id="MobiDB-lite"/>
    </source>
</evidence>
<dbReference type="AlphaFoldDB" id="A0A4Y2HFP6"/>
<keyword evidence="3" id="KW-1185">Reference proteome</keyword>
<evidence type="ECO:0000313" key="2">
    <source>
        <dbReference type="EMBL" id="GBM64105.1"/>
    </source>
</evidence>
<organism evidence="2 3">
    <name type="scientific">Araneus ventricosus</name>
    <name type="common">Orbweaver spider</name>
    <name type="synonym">Epeira ventricosa</name>
    <dbReference type="NCBI Taxonomy" id="182803"/>
    <lineage>
        <taxon>Eukaryota</taxon>
        <taxon>Metazoa</taxon>
        <taxon>Ecdysozoa</taxon>
        <taxon>Arthropoda</taxon>
        <taxon>Chelicerata</taxon>
        <taxon>Arachnida</taxon>
        <taxon>Araneae</taxon>
        <taxon>Araneomorphae</taxon>
        <taxon>Entelegynae</taxon>
        <taxon>Araneoidea</taxon>
        <taxon>Araneidae</taxon>
        <taxon>Araneus</taxon>
    </lineage>
</organism>
<accession>A0A4Y2HFP6</accession>
<protein>
    <submittedName>
        <fullName evidence="2">Uncharacterized protein</fullName>
    </submittedName>
</protein>
<gene>
    <name evidence="2" type="ORF">AVEN_173260_1</name>
</gene>
<name>A0A4Y2HFP6_ARAVE</name>
<dbReference type="Proteomes" id="UP000499080">
    <property type="component" value="Unassembled WGS sequence"/>
</dbReference>
<dbReference type="EMBL" id="BGPR01001909">
    <property type="protein sequence ID" value="GBM64105.1"/>
    <property type="molecule type" value="Genomic_DNA"/>
</dbReference>
<evidence type="ECO:0000313" key="3">
    <source>
        <dbReference type="Proteomes" id="UP000499080"/>
    </source>
</evidence>
<comment type="caution">
    <text evidence="2">The sequence shown here is derived from an EMBL/GenBank/DDBJ whole genome shotgun (WGS) entry which is preliminary data.</text>
</comment>
<sequence length="83" mass="9345">MVFLVQGGLSNLGRGENVVADLPEEVYESFNNVDSNLEETAEKTTEETICQARMNRRDDDIELEDNDDEEELEEKPPSAQGIL</sequence>